<feature type="compositionally biased region" description="Low complexity" evidence="1">
    <location>
        <begin position="637"/>
        <end position="656"/>
    </location>
</feature>
<feature type="compositionally biased region" description="Polar residues" evidence="1">
    <location>
        <begin position="52"/>
        <end position="62"/>
    </location>
</feature>
<feature type="compositionally biased region" description="Polar residues" evidence="1">
    <location>
        <begin position="400"/>
        <end position="419"/>
    </location>
</feature>
<dbReference type="HOGENOM" id="CLU_405448_0_0_1"/>
<dbReference type="Proteomes" id="UP000030752">
    <property type="component" value="Unassembled WGS sequence"/>
</dbReference>
<feature type="compositionally biased region" description="Low complexity" evidence="1">
    <location>
        <begin position="429"/>
        <end position="446"/>
    </location>
</feature>
<organism evidence="2 3">
    <name type="scientific">Cyphellophora europaea (strain CBS 101466)</name>
    <name type="common">Phialophora europaea</name>
    <dbReference type="NCBI Taxonomy" id="1220924"/>
    <lineage>
        <taxon>Eukaryota</taxon>
        <taxon>Fungi</taxon>
        <taxon>Dikarya</taxon>
        <taxon>Ascomycota</taxon>
        <taxon>Pezizomycotina</taxon>
        <taxon>Eurotiomycetes</taxon>
        <taxon>Chaetothyriomycetidae</taxon>
        <taxon>Chaetothyriales</taxon>
        <taxon>Cyphellophoraceae</taxon>
        <taxon>Cyphellophora</taxon>
    </lineage>
</organism>
<gene>
    <name evidence="2" type="ORF">HMPREF1541_03269</name>
</gene>
<dbReference type="OrthoDB" id="4151037at2759"/>
<dbReference type="RefSeq" id="XP_008715843.1">
    <property type="nucleotide sequence ID" value="XM_008717621.1"/>
</dbReference>
<dbReference type="AlphaFoldDB" id="W2S062"/>
<feature type="region of interest" description="Disordered" evidence="1">
    <location>
        <begin position="249"/>
        <end position="383"/>
    </location>
</feature>
<feature type="region of interest" description="Disordered" evidence="1">
    <location>
        <begin position="93"/>
        <end position="172"/>
    </location>
</feature>
<dbReference type="GeneID" id="19970608"/>
<accession>W2S062</accession>
<dbReference type="EMBL" id="KB822719">
    <property type="protein sequence ID" value="ETN41334.1"/>
    <property type="molecule type" value="Genomic_DNA"/>
</dbReference>
<feature type="compositionally biased region" description="Low complexity" evidence="1">
    <location>
        <begin position="151"/>
        <end position="165"/>
    </location>
</feature>
<name>W2S062_CYPE1</name>
<dbReference type="VEuPathDB" id="FungiDB:HMPREF1541_03269"/>
<feature type="region of interest" description="Disordered" evidence="1">
    <location>
        <begin position="627"/>
        <end position="678"/>
    </location>
</feature>
<evidence type="ECO:0000256" key="1">
    <source>
        <dbReference type="SAM" id="MobiDB-lite"/>
    </source>
</evidence>
<keyword evidence="3" id="KW-1185">Reference proteome</keyword>
<reference evidence="2 3" key="1">
    <citation type="submission" date="2013-03" db="EMBL/GenBank/DDBJ databases">
        <title>The Genome Sequence of Phialophora europaea CBS 101466.</title>
        <authorList>
            <consortium name="The Broad Institute Genomics Platform"/>
            <person name="Cuomo C."/>
            <person name="de Hoog S."/>
            <person name="Gorbushina A."/>
            <person name="Walker B."/>
            <person name="Young S.K."/>
            <person name="Zeng Q."/>
            <person name="Gargeya S."/>
            <person name="Fitzgerald M."/>
            <person name="Haas B."/>
            <person name="Abouelleil A."/>
            <person name="Allen A.W."/>
            <person name="Alvarado L."/>
            <person name="Arachchi H.M."/>
            <person name="Berlin A.M."/>
            <person name="Chapman S.B."/>
            <person name="Gainer-Dewar J."/>
            <person name="Goldberg J."/>
            <person name="Griggs A."/>
            <person name="Gujja S."/>
            <person name="Hansen M."/>
            <person name="Howarth C."/>
            <person name="Imamovic A."/>
            <person name="Ireland A."/>
            <person name="Larimer J."/>
            <person name="McCowan C."/>
            <person name="Murphy C."/>
            <person name="Pearson M."/>
            <person name="Poon T.W."/>
            <person name="Priest M."/>
            <person name="Roberts A."/>
            <person name="Saif S."/>
            <person name="Shea T."/>
            <person name="Sisk P."/>
            <person name="Sykes S."/>
            <person name="Wortman J."/>
            <person name="Nusbaum C."/>
            <person name="Birren B."/>
        </authorList>
    </citation>
    <scope>NUCLEOTIDE SEQUENCE [LARGE SCALE GENOMIC DNA]</scope>
    <source>
        <strain evidence="2 3">CBS 101466</strain>
    </source>
</reference>
<evidence type="ECO:0000313" key="3">
    <source>
        <dbReference type="Proteomes" id="UP000030752"/>
    </source>
</evidence>
<proteinExistence type="predicted"/>
<evidence type="ECO:0000313" key="2">
    <source>
        <dbReference type="EMBL" id="ETN41334.1"/>
    </source>
</evidence>
<dbReference type="InParanoid" id="W2S062"/>
<feature type="region of interest" description="Disordered" evidence="1">
    <location>
        <begin position="198"/>
        <end position="231"/>
    </location>
</feature>
<feature type="compositionally biased region" description="Polar residues" evidence="1">
    <location>
        <begin position="314"/>
        <end position="333"/>
    </location>
</feature>
<sequence length="678" mass="72464">MPGKYSHNVVLSDYSSQGLISIPNDKQINCLRDSATPRAASSASHRTRTHADATQKSPNTGSAGHAFASAYNQYTIHRSTHNPQRLLIIDSESDEEHPEPPENGRTSTAVRTAPTRQARADTPQHFGPEAVPKTPGRKTPRAGAQNTVPPSEDSPSIRSMRSSVSKPRSGGVKAFIESRYKEEAAADQIADPATSTISLHEFLDSAPRSPAKSKPQARAPRMVPDKTADLLHDRGISVGEFLKLVPDPASAEALEEPLKPSRSETQSKPGPTPGVSRLPKGLRHGNPTLPLKQTEAGPSKQPRRRPPMPAAKFGSTSTLTRGPPSRSASTTPTVIRIPPGSINSTMTMKNLRPSSPAPRMSVSQSRLAAPPQDQHLDGYELDFDGFTDDGDSYFTSIPVTRSSSKTVSRQTSLNRTWSVKSPVRRGNLPASPSAQTSTKTTSPQSTIKRSPKESLRAGGSNPPAGPSLDSPFDEAEVQPGTSGSWGLPTIQLSGEDGDSLKNMFDVSDGSGDQNILIFTSDEEGEEEDDLPTPRLQKLEEDVQFPSSEWGMISAGRHVSPIGKDTDAMSDLSAVYPPDIGRYTSGGEDDSPLAMALQNMRHGGEMGTSYKSSGRSLFRRRSINTTEILQKLGVRPTASSRSVSGASGGADTASSKSNPKSGQKYFPASSSRSRLPITP</sequence>
<feature type="region of interest" description="Disordered" evidence="1">
    <location>
        <begin position="400"/>
        <end position="488"/>
    </location>
</feature>
<feature type="region of interest" description="Disordered" evidence="1">
    <location>
        <begin position="34"/>
        <end position="65"/>
    </location>
</feature>
<protein>
    <submittedName>
        <fullName evidence="2">Uncharacterized protein</fullName>
    </submittedName>
</protein>